<organism evidence="3 4">
    <name type="scientific">Syncephalastrum racemosum</name>
    <name type="common">Filamentous fungus</name>
    <dbReference type="NCBI Taxonomy" id="13706"/>
    <lineage>
        <taxon>Eukaryota</taxon>
        <taxon>Fungi</taxon>
        <taxon>Fungi incertae sedis</taxon>
        <taxon>Mucoromycota</taxon>
        <taxon>Mucoromycotina</taxon>
        <taxon>Mucoromycetes</taxon>
        <taxon>Mucorales</taxon>
        <taxon>Syncephalastraceae</taxon>
        <taxon>Syncephalastrum</taxon>
    </lineage>
</organism>
<gene>
    <name evidence="3" type="ORF">BCR43DRAFT_516851</name>
</gene>
<dbReference type="InterPro" id="IPR015943">
    <property type="entry name" value="WD40/YVTN_repeat-like_dom_sf"/>
</dbReference>
<dbReference type="AlphaFoldDB" id="A0A1X2H5U7"/>
<feature type="domain" description="DUF2415" evidence="2">
    <location>
        <begin position="264"/>
        <end position="300"/>
    </location>
</feature>
<dbReference type="Pfam" id="PF00400">
    <property type="entry name" value="WD40"/>
    <property type="match status" value="2"/>
</dbReference>
<keyword evidence="4" id="KW-1185">Reference proteome</keyword>
<dbReference type="SMART" id="SM00320">
    <property type="entry name" value="WD40"/>
    <property type="match status" value="4"/>
</dbReference>
<evidence type="ECO:0000313" key="4">
    <source>
        <dbReference type="Proteomes" id="UP000242180"/>
    </source>
</evidence>
<dbReference type="PROSITE" id="PS50082">
    <property type="entry name" value="WD_REPEATS_2"/>
    <property type="match status" value="1"/>
</dbReference>
<proteinExistence type="predicted"/>
<keyword evidence="1" id="KW-0853">WD repeat</keyword>
<sequence length="352" mass="38947">MTIESAIISSDVSSDFLYGPPRVHEQRSNIHHWQLRDLVLHRTDPGFEHEMLLPRGQDIFRYDPRTAISKPLIKSIGYPPTCIATGCGYFAAGGQRGDLMVKDLTGEYSQATTTAPNHTINNGLCFYRVGDQIRLLVCNNDATIRMYSVPELHLMDTIHFQIAVNSVAVSPDGAKMVSVGDDNQVCLHSITRSGYPELVSTMAVSRDSNFSVSWSHDSDRFAVASQDGTVHVWDIRSRNPLCRLGGQPRDNGDRVTAQSLARSAARCVKFSQSRAVDLLAYTEHVSHVHVVDARTFDAVQTIRVGPAHRDTNISGLSFAPDSQSLFIGVEDALLEYQVDVSVRRRFPHGALL</sequence>
<comment type="caution">
    <text evidence="3">The sequence shown here is derived from an EMBL/GenBank/DDBJ whole genome shotgun (WGS) entry which is preliminary data.</text>
</comment>
<dbReference type="SUPFAM" id="SSF50978">
    <property type="entry name" value="WD40 repeat-like"/>
    <property type="match status" value="1"/>
</dbReference>
<dbReference type="PROSITE" id="PS50294">
    <property type="entry name" value="WD_REPEATS_REGION"/>
    <property type="match status" value="1"/>
</dbReference>
<dbReference type="Pfam" id="PF10313">
    <property type="entry name" value="DUF2415"/>
    <property type="match status" value="1"/>
</dbReference>
<dbReference type="OrthoDB" id="64353at2759"/>
<dbReference type="Gene3D" id="2.130.10.10">
    <property type="entry name" value="YVTN repeat-like/Quinoprotein amine dehydrogenase"/>
    <property type="match status" value="1"/>
</dbReference>
<dbReference type="OMA" id="NMNHASV"/>
<dbReference type="PANTHER" id="PTHR43991:SF9">
    <property type="entry name" value="DUF2415 DOMAIN-CONTAINING PROTEIN"/>
    <property type="match status" value="1"/>
</dbReference>
<dbReference type="Proteomes" id="UP000242180">
    <property type="component" value="Unassembled WGS sequence"/>
</dbReference>
<dbReference type="InterPro" id="IPR036322">
    <property type="entry name" value="WD40_repeat_dom_sf"/>
</dbReference>
<evidence type="ECO:0000259" key="2">
    <source>
        <dbReference type="Pfam" id="PF10313"/>
    </source>
</evidence>
<evidence type="ECO:0000313" key="3">
    <source>
        <dbReference type="EMBL" id="ORY93834.1"/>
    </source>
</evidence>
<accession>A0A1X2H5U7</accession>
<name>A0A1X2H5U7_SYNRA</name>
<dbReference type="InParanoid" id="A0A1X2H5U7"/>
<dbReference type="InterPro" id="IPR001680">
    <property type="entry name" value="WD40_rpt"/>
</dbReference>
<dbReference type="EMBL" id="MCGN01000008">
    <property type="protein sequence ID" value="ORY93834.1"/>
    <property type="molecule type" value="Genomic_DNA"/>
</dbReference>
<reference evidence="3 4" key="1">
    <citation type="submission" date="2016-07" db="EMBL/GenBank/DDBJ databases">
        <title>Pervasive Adenine N6-methylation of Active Genes in Fungi.</title>
        <authorList>
            <consortium name="DOE Joint Genome Institute"/>
            <person name="Mondo S.J."/>
            <person name="Dannebaum R.O."/>
            <person name="Kuo R.C."/>
            <person name="Labutti K."/>
            <person name="Haridas S."/>
            <person name="Kuo A."/>
            <person name="Salamov A."/>
            <person name="Ahrendt S.R."/>
            <person name="Lipzen A."/>
            <person name="Sullivan W."/>
            <person name="Andreopoulos W.B."/>
            <person name="Clum A."/>
            <person name="Lindquist E."/>
            <person name="Daum C."/>
            <person name="Ramamoorthy G.K."/>
            <person name="Gryganskyi A."/>
            <person name="Culley D."/>
            <person name="Magnuson J.K."/>
            <person name="James T.Y."/>
            <person name="O'Malley M.A."/>
            <person name="Stajich J.E."/>
            <person name="Spatafora J.W."/>
            <person name="Visel A."/>
            <person name="Grigoriev I.V."/>
        </authorList>
    </citation>
    <scope>NUCLEOTIDE SEQUENCE [LARGE SCALE GENOMIC DNA]</scope>
    <source>
        <strain evidence="3 4">NRRL 2496</strain>
    </source>
</reference>
<feature type="repeat" description="WD" evidence="1">
    <location>
        <begin position="211"/>
        <end position="243"/>
    </location>
</feature>
<protein>
    <submittedName>
        <fullName evidence="3">WD40-repeat-containing domain protein</fullName>
    </submittedName>
</protein>
<dbReference type="InterPro" id="IPR019417">
    <property type="entry name" value="DUF2415"/>
</dbReference>
<dbReference type="PANTHER" id="PTHR43991">
    <property type="entry name" value="WD REPEAT PROTEIN (AFU_ORTHOLOGUE AFUA_8G05640)-RELATED"/>
    <property type="match status" value="1"/>
</dbReference>
<evidence type="ECO:0000256" key="1">
    <source>
        <dbReference type="PROSITE-ProRule" id="PRU00221"/>
    </source>
</evidence>